<proteinExistence type="predicted"/>
<dbReference type="Proteomes" id="UP000242414">
    <property type="component" value="Unassembled WGS sequence"/>
</dbReference>
<feature type="region of interest" description="Disordered" evidence="1">
    <location>
        <begin position="30"/>
        <end position="118"/>
    </location>
</feature>
<evidence type="ECO:0000313" key="2">
    <source>
        <dbReference type="EMBL" id="ORE00896.1"/>
    </source>
</evidence>
<evidence type="ECO:0008006" key="3">
    <source>
        <dbReference type="Google" id="ProtNLM"/>
    </source>
</evidence>
<dbReference type="AlphaFoldDB" id="A0A1X0QMB9"/>
<feature type="compositionally biased region" description="Acidic residues" evidence="1">
    <location>
        <begin position="76"/>
        <end position="88"/>
    </location>
</feature>
<name>A0A1X0QMB9_RHIZD</name>
<dbReference type="VEuPathDB" id="FungiDB:BCV72DRAFT_339774"/>
<dbReference type="EMBL" id="KV922230">
    <property type="protein sequence ID" value="ORE00896.1"/>
    <property type="molecule type" value="Genomic_DNA"/>
</dbReference>
<gene>
    <name evidence="2" type="ORF">BCV72DRAFT_339774</name>
</gene>
<accession>A0A1X0QMB9</accession>
<evidence type="ECO:0000256" key="1">
    <source>
        <dbReference type="SAM" id="MobiDB-lite"/>
    </source>
</evidence>
<protein>
    <recommendedName>
        <fullName evidence="3">CCHC-type domain-containing protein</fullName>
    </recommendedName>
</protein>
<sequence length="118" mass="13682">MNMTNTTRTSTWNNMPIWCRYCQKESHTKSECAESKARRPRRNFPLNSHKKHDCRSHQLKQPVPLDLSTVNTQIQDSEEDSDDSDYREEDGGAMSTTSDKEGNDLIDEDEARPLTEDF</sequence>
<feature type="compositionally biased region" description="Basic residues" evidence="1">
    <location>
        <begin position="38"/>
        <end position="58"/>
    </location>
</feature>
<reference evidence="2" key="1">
    <citation type="journal article" date="2016" name="Proc. Natl. Acad. Sci. U.S.A.">
        <title>Lipid metabolic changes in an early divergent fungus govern the establishment of a mutualistic symbiosis with endobacteria.</title>
        <authorList>
            <person name="Lastovetsky O.A."/>
            <person name="Gaspar M.L."/>
            <person name="Mondo S.J."/>
            <person name="LaButti K.M."/>
            <person name="Sandor L."/>
            <person name="Grigoriev I.V."/>
            <person name="Henry S.A."/>
            <person name="Pawlowska T.E."/>
        </authorList>
    </citation>
    <scope>NUCLEOTIDE SEQUENCE [LARGE SCALE GENOMIC DNA]</scope>
    <source>
        <strain evidence="2">ATCC 52814</strain>
    </source>
</reference>
<organism evidence="2">
    <name type="scientific">Rhizopus microsporus var. microsporus</name>
    <dbReference type="NCBI Taxonomy" id="86635"/>
    <lineage>
        <taxon>Eukaryota</taxon>
        <taxon>Fungi</taxon>
        <taxon>Fungi incertae sedis</taxon>
        <taxon>Mucoromycota</taxon>
        <taxon>Mucoromycotina</taxon>
        <taxon>Mucoromycetes</taxon>
        <taxon>Mucorales</taxon>
        <taxon>Mucorineae</taxon>
        <taxon>Rhizopodaceae</taxon>
        <taxon>Rhizopus</taxon>
    </lineage>
</organism>